<gene>
    <name evidence="1 3" type="primary">Fgf1</name>
    <name evidence="1" type="ORF">rCG_49437</name>
</gene>
<name>A6J3H3_RAT</name>
<evidence type="ECO:0000313" key="3">
    <source>
        <dbReference type="RGD" id="2605"/>
    </source>
</evidence>
<sequence>MASETSETQSTDTAHCNLNHQPRHDPCICSTYTADPVCVRHWMWTPGTMSVRRPLPGHILVKRDAVDSFLSVKSKRGLKLLNQEYVLDSPNSQ</sequence>
<proteinExistence type="predicted"/>
<accession>A6J3H3</accession>
<protein>
    <submittedName>
        <fullName evidence="1">Fibroblast growth factor 1, isoform CRA_a</fullName>
    </submittedName>
</protein>
<evidence type="ECO:0000313" key="2">
    <source>
        <dbReference type="Proteomes" id="UP000234681"/>
    </source>
</evidence>
<evidence type="ECO:0000313" key="1">
    <source>
        <dbReference type="EMBL" id="EDL76455.1"/>
    </source>
</evidence>
<dbReference type="AlphaFoldDB" id="A6J3H3"/>
<dbReference type="RGD" id="2605">
    <property type="gene designation" value="Fgf1"/>
</dbReference>
<dbReference type="EMBL" id="CH473974">
    <property type="protein sequence ID" value="EDL76455.1"/>
    <property type="molecule type" value="Genomic_DNA"/>
</dbReference>
<organism evidence="1 2">
    <name type="scientific">Rattus norvegicus</name>
    <name type="common">Rat</name>
    <dbReference type="NCBI Taxonomy" id="10116"/>
    <lineage>
        <taxon>Eukaryota</taxon>
        <taxon>Metazoa</taxon>
        <taxon>Chordata</taxon>
        <taxon>Craniata</taxon>
        <taxon>Vertebrata</taxon>
        <taxon>Euteleostomi</taxon>
        <taxon>Mammalia</taxon>
        <taxon>Eutheria</taxon>
        <taxon>Euarchontoglires</taxon>
        <taxon>Glires</taxon>
        <taxon>Rodentia</taxon>
        <taxon>Myomorpha</taxon>
        <taxon>Muroidea</taxon>
        <taxon>Muridae</taxon>
        <taxon>Murinae</taxon>
        <taxon>Rattus</taxon>
    </lineage>
</organism>
<dbReference type="Proteomes" id="UP000234681">
    <property type="component" value="Chromosome 18"/>
</dbReference>
<reference evidence="2" key="1">
    <citation type="submission" date="2005-09" db="EMBL/GenBank/DDBJ databases">
        <authorList>
            <person name="Mural R.J."/>
            <person name="Li P.W."/>
            <person name="Adams M.D."/>
            <person name="Amanatides P.G."/>
            <person name="Baden-Tillson H."/>
            <person name="Barnstead M."/>
            <person name="Chin S.H."/>
            <person name="Dew I."/>
            <person name="Evans C.A."/>
            <person name="Ferriera S."/>
            <person name="Flanigan M."/>
            <person name="Fosler C."/>
            <person name="Glodek A."/>
            <person name="Gu Z."/>
            <person name="Holt R.A."/>
            <person name="Jennings D."/>
            <person name="Kraft C.L."/>
            <person name="Lu F."/>
            <person name="Nguyen T."/>
            <person name="Nusskern D.R."/>
            <person name="Pfannkoch C.M."/>
            <person name="Sitter C."/>
            <person name="Sutton G.G."/>
            <person name="Venter J.C."/>
            <person name="Wang Z."/>
            <person name="Woodage T."/>
            <person name="Zheng X.H."/>
            <person name="Zhong F."/>
        </authorList>
    </citation>
    <scope>NUCLEOTIDE SEQUENCE [LARGE SCALE GENOMIC DNA]</scope>
    <source>
        <strain>BN</strain>
        <strain evidence="2">Sprague-Dawley</strain>
    </source>
</reference>